<comment type="cofactor">
    <cofactor evidence="5">
        <name>Mg(2+)</name>
        <dbReference type="ChEBI" id="CHEBI:18420"/>
    </cofactor>
</comment>
<gene>
    <name evidence="5" type="primary">vapC</name>
    <name evidence="7" type="ORF">ABS361_21905</name>
</gene>
<feature type="binding site" evidence="5">
    <location>
        <position position="4"/>
    </location>
    <ligand>
        <name>Mg(2+)</name>
        <dbReference type="ChEBI" id="CHEBI:18420"/>
    </ligand>
</feature>
<keyword evidence="4 5" id="KW-0378">Hydrolase</keyword>
<comment type="function">
    <text evidence="5">Toxic component of a toxin-antitoxin (TA) system. An RNase.</text>
</comment>
<dbReference type="RefSeq" id="WP_407049708.1">
    <property type="nucleotide sequence ID" value="NZ_CP158568.1"/>
</dbReference>
<reference evidence="7" key="1">
    <citation type="submission" date="2024-06" db="EMBL/GenBank/DDBJ databases">
        <title>Methylostella associata gen. nov., sp. nov., a novel Ancalomicrobiaceae-affiliated facultatively methylotrophic bacteria that feed on methanotrophs of the genus Methylococcus.</title>
        <authorList>
            <person name="Saltykova V."/>
            <person name="Danilova O.V."/>
            <person name="Oshkin I.Y."/>
            <person name="Belova S.E."/>
            <person name="Pimenov N.V."/>
            <person name="Dedysh S.N."/>
        </authorList>
    </citation>
    <scope>NUCLEOTIDE SEQUENCE</scope>
    <source>
        <strain evidence="7">S20</strain>
    </source>
</reference>
<proteinExistence type="inferred from homology"/>
<keyword evidence="5" id="KW-0460">Magnesium</keyword>
<evidence type="ECO:0000256" key="3">
    <source>
        <dbReference type="ARBA" id="ARBA00022723"/>
    </source>
</evidence>
<dbReference type="InterPro" id="IPR029060">
    <property type="entry name" value="PIN-like_dom_sf"/>
</dbReference>
<evidence type="ECO:0000313" key="7">
    <source>
        <dbReference type="EMBL" id="XBY44617.1"/>
    </source>
</evidence>
<feature type="binding site" evidence="5">
    <location>
        <position position="116"/>
    </location>
    <ligand>
        <name>Mg(2+)</name>
        <dbReference type="ChEBI" id="CHEBI:18420"/>
    </ligand>
</feature>
<organism evidence="7">
    <name type="scientific">Methyloraptor flagellatus</name>
    <dbReference type="NCBI Taxonomy" id="3162530"/>
    <lineage>
        <taxon>Bacteria</taxon>
        <taxon>Pseudomonadati</taxon>
        <taxon>Pseudomonadota</taxon>
        <taxon>Alphaproteobacteria</taxon>
        <taxon>Hyphomicrobiales</taxon>
        <taxon>Ancalomicrobiaceae</taxon>
        <taxon>Methyloraptor</taxon>
    </lineage>
</organism>
<keyword evidence="5" id="KW-0800">Toxin</keyword>
<dbReference type="KEGG" id="mflg:ABS361_21905"/>
<keyword evidence="1 5" id="KW-1277">Toxin-antitoxin system</keyword>
<dbReference type="GO" id="GO:0016787">
    <property type="term" value="F:hydrolase activity"/>
    <property type="evidence" value="ECO:0007669"/>
    <property type="project" value="UniProtKB-KW"/>
</dbReference>
<feature type="domain" description="PIN" evidence="6">
    <location>
        <begin position="1"/>
        <end position="141"/>
    </location>
</feature>
<dbReference type="Gene3D" id="3.40.50.1010">
    <property type="entry name" value="5'-nuclease"/>
    <property type="match status" value="1"/>
</dbReference>
<dbReference type="EC" id="3.1.-.-" evidence="5"/>
<dbReference type="SUPFAM" id="SSF88723">
    <property type="entry name" value="PIN domain-like"/>
    <property type="match status" value="1"/>
</dbReference>
<dbReference type="InterPro" id="IPR022907">
    <property type="entry name" value="VapC_family"/>
</dbReference>
<comment type="similarity">
    <text evidence="5">Belongs to the PINc/VapC protein family.</text>
</comment>
<protein>
    <recommendedName>
        <fullName evidence="5">Ribonuclease VapC</fullName>
        <shortName evidence="5">RNase VapC</shortName>
        <ecNumber evidence="5">3.1.-.-</ecNumber>
    </recommendedName>
    <alternativeName>
        <fullName evidence="5">Toxin VapC</fullName>
    </alternativeName>
</protein>
<evidence type="ECO:0000256" key="2">
    <source>
        <dbReference type="ARBA" id="ARBA00022722"/>
    </source>
</evidence>
<keyword evidence="2 5" id="KW-0540">Nuclease</keyword>
<evidence type="ECO:0000256" key="1">
    <source>
        <dbReference type="ARBA" id="ARBA00022649"/>
    </source>
</evidence>
<sequence>MFLDASAIIAILDDEPEAAGFLAKIEASPTPITCSATAVFEAAIGLARIEARSLGLVDRPMPPELIDRAKRDVERFLEAVGARAIVIDLALGAAAIDAARTYGRFVGHPARLNFGDCFAYACAKGTGVPLLFKGEDFGSTDVEIA</sequence>
<evidence type="ECO:0000256" key="4">
    <source>
        <dbReference type="ARBA" id="ARBA00022801"/>
    </source>
</evidence>
<dbReference type="InterPro" id="IPR002716">
    <property type="entry name" value="PIN_dom"/>
</dbReference>
<dbReference type="Pfam" id="PF01850">
    <property type="entry name" value="PIN"/>
    <property type="match status" value="1"/>
</dbReference>
<dbReference type="GO" id="GO:0004540">
    <property type="term" value="F:RNA nuclease activity"/>
    <property type="evidence" value="ECO:0007669"/>
    <property type="project" value="InterPro"/>
</dbReference>
<name>A0AAU7XB12_9HYPH</name>
<evidence type="ECO:0000259" key="6">
    <source>
        <dbReference type="Pfam" id="PF01850"/>
    </source>
</evidence>
<dbReference type="CDD" id="cd09871">
    <property type="entry name" value="PIN_MtVapC28-VapC30-like"/>
    <property type="match status" value="1"/>
</dbReference>
<dbReference type="GO" id="GO:0000287">
    <property type="term" value="F:magnesium ion binding"/>
    <property type="evidence" value="ECO:0007669"/>
    <property type="project" value="UniProtKB-UniRule"/>
</dbReference>
<dbReference type="EMBL" id="CP158568">
    <property type="protein sequence ID" value="XBY44617.1"/>
    <property type="molecule type" value="Genomic_DNA"/>
</dbReference>
<keyword evidence="3 5" id="KW-0479">Metal-binding</keyword>
<evidence type="ECO:0000256" key="5">
    <source>
        <dbReference type="HAMAP-Rule" id="MF_00265"/>
    </source>
</evidence>
<dbReference type="GO" id="GO:0090729">
    <property type="term" value="F:toxin activity"/>
    <property type="evidence" value="ECO:0007669"/>
    <property type="project" value="UniProtKB-KW"/>
</dbReference>
<dbReference type="HAMAP" id="MF_00265">
    <property type="entry name" value="VapC_Nob1"/>
    <property type="match status" value="1"/>
</dbReference>
<accession>A0AAU7XB12</accession>
<dbReference type="AlphaFoldDB" id="A0AAU7XB12"/>